<dbReference type="OrthoDB" id="9807403at2"/>
<keyword evidence="5 8" id="KW-0547">Nucleotide-binding</keyword>
<dbReference type="InterPro" id="IPR014729">
    <property type="entry name" value="Rossmann-like_a/b/a_fold"/>
</dbReference>
<keyword evidence="3 8" id="KW-0436">Ligase</keyword>
<comment type="domain">
    <text evidence="8">The N-terminal region contains the highly conserved SGGXDS motif, predicted to be a P-loop motif involved in ATP binding.</text>
</comment>
<comment type="subcellular location">
    <subcellularLocation>
        <location evidence="1 8">Cytoplasm</location>
    </subcellularLocation>
</comment>
<keyword evidence="2 8" id="KW-0963">Cytoplasm</keyword>
<protein>
    <recommendedName>
        <fullName evidence="8">tRNA(Ile)-lysidine synthase</fullName>
        <ecNumber evidence="8">6.3.4.19</ecNumber>
    </recommendedName>
    <alternativeName>
        <fullName evidence="8">tRNA(Ile)-2-lysyl-cytidine synthase</fullName>
    </alternativeName>
    <alternativeName>
        <fullName evidence="8">tRNA(Ile)-lysidine synthetase</fullName>
    </alternativeName>
</protein>
<dbReference type="HAMAP" id="MF_01161">
    <property type="entry name" value="tRNA_Ile_lys_synt"/>
    <property type="match status" value="1"/>
</dbReference>
<dbReference type="GO" id="GO:0006400">
    <property type="term" value="P:tRNA modification"/>
    <property type="evidence" value="ECO:0007669"/>
    <property type="project" value="UniProtKB-UniRule"/>
</dbReference>
<dbReference type="GO" id="GO:0005524">
    <property type="term" value="F:ATP binding"/>
    <property type="evidence" value="ECO:0007669"/>
    <property type="project" value="UniProtKB-UniRule"/>
</dbReference>
<evidence type="ECO:0000256" key="7">
    <source>
        <dbReference type="ARBA" id="ARBA00048539"/>
    </source>
</evidence>
<dbReference type="SMART" id="SM00977">
    <property type="entry name" value="TilS_C"/>
    <property type="match status" value="1"/>
</dbReference>
<sequence>MLEAFLTFINQQKLDLHKKSTLLTVSGGVDSIVLAHLFFQAGFRAGIAHCNFGLRGEESDGDEAFVKALAAEYKFPFFVRDFSTRDHAEKEGISTQMAARDLRYRWFEEIRAENGFDWIATAHHANDSFETVILNIVRGTGLAGFHGIAAQNKTLIRPLIFASRAEIQDYLRQHQLSWREDSSNESTRYKRNLIRHEIVPVLKRINPSLENTFRTTTKRVGAAENLLNDFLNQWKKEHLRNEGDEYYISIPALTSVSEPTYRLWFILQDFGFSYIQTEEIYTSAEGISGKIFKSRTHQVLKDRDYFIISHAGSERYTSCEISKPSGEYIIDNSVFLFKIVYKNPDFLFEVDNSIAYLNISNLKFPLLIRTWEIGDSFCPFGMKGKRKKVSDLLIDLKLNRNQKKQVKVLVNGNGDIIWVIGYRTDERYRVGDNCEEIVLITQKLMGILS</sequence>
<dbReference type="STRING" id="408657.SAMN04487995_5896"/>
<accession>A0A1H7AU14</accession>
<evidence type="ECO:0000256" key="6">
    <source>
        <dbReference type="ARBA" id="ARBA00022840"/>
    </source>
</evidence>
<evidence type="ECO:0000256" key="8">
    <source>
        <dbReference type="HAMAP-Rule" id="MF_01161"/>
    </source>
</evidence>
<evidence type="ECO:0000256" key="5">
    <source>
        <dbReference type="ARBA" id="ARBA00022741"/>
    </source>
</evidence>
<dbReference type="InterPro" id="IPR012094">
    <property type="entry name" value="tRNA_Ile_lys_synt"/>
</dbReference>
<feature type="binding site" evidence="8">
    <location>
        <begin position="26"/>
        <end position="31"/>
    </location>
    <ligand>
        <name>ATP</name>
        <dbReference type="ChEBI" id="CHEBI:30616"/>
    </ligand>
</feature>
<reference evidence="10 11" key="1">
    <citation type="submission" date="2016-10" db="EMBL/GenBank/DDBJ databases">
        <authorList>
            <person name="de Groot N.N."/>
        </authorList>
    </citation>
    <scope>NUCLEOTIDE SEQUENCE [LARGE SCALE GENOMIC DNA]</scope>
    <source>
        <strain evidence="10 11">DSM 19938</strain>
    </source>
</reference>
<name>A0A1H7AU14_9BACT</name>
<evidence type="ECO:0000259" key="9">
    <source>
        <dbReference type="SMART" id="SM00977"/>
    </source>
</evidence>
<dbReference type="RefSeq" id="WP_090341744.1">
    <property type="nucleotide sequence ID" value="NZ_FNXY01000011.1"/>
</dbReference>
<keyword evidence="6 8" id="KW-0067">ATP-binding</keyword>
<dbReference type="InterPro" id="IPR011063">
    <property type="entry name" value="TilS/TtcA_N"/>
</dbReference>
<evidence type="ECO:0000313" key="11">
    <source>
        <dbReference type="Proteomes" id="UP000199532"/>
    </source>
</evidence>
<dbReference type="Gene3D" id="3.40.50.620">
    <property type="entry name" value="HUPs"/>
    <property type="match status" value="1"/>
</dbReference>
<proteinExistence type="inferred from homology"/>
<dbReference type="NCBIfam" id="TIGR02432">
    <property type="entry name" value="lysidine_TilS_N"/>
    <property type="match status" value="1"/>
</dbReference>
<dbReference type="NCBIfam" id="TIGR02433">
    <property type="entry name" value="lysidine_TilS_C"/>
    <property type="match status" value="1"/>
</dbReference>
<dbReference type="SUPFAM" id="SSF52402">
    <property type="entry name" value="Adenine nucleotide alpha hydrolases-like"/>
    <property type="match status" value="1"/>
</dbReference>
<dbReference type="InterPro" id="IPR012796">
    <property type="entry name" value="Lysidine-tRNA-synth_C"/>
</dbReference>
<dbReference type="InterPro" id="IPR012795">
    <property type="entry name" value="tRNA_Ile_lys_synt_N"/>
</dbReference>
<dbReference type="Pfam" id="PF11734">
    <property type="entry name" value="TilS_C"/>
    <property type="match status" value="1"/>
</dbReference>
<dbReference type="GO" id="GO:0032267">
    <property type="term" value="F:tRNA(Ile)-lysidine synthase activity"/>
    <property type="evidence" value="ECO:0007669"/>
    <property type="project" value="UniProtKB-EC"/>
</dbReference>
<comment type="similarity">
    <text evidence="8">Belongs to the tRNA(Ile)-lysidine synthase family.</text>
</comment>
<dbReference type="PANTHER" id="PTHR43033">
    <property type="entry name" value="TRNA(ILE)-LYSIDINE SYNTHASE-RELATED"/>
    <property type="match status" value="1"/>
</dbReference>
<feature type="domain" description="Lysidine-tRNA(Ile) synthetase C-terminal" evidence="9">
    <location>
        <begin position="366"/>
        <end position="440"/>
    </location>
</feature>
<comment type="catalytic activity">
    <reaction evidence="7 8">
        <text>cytidine(34) in tRNA(Ile2) + L-lysine + ATP = lysidine(34) in tRNA(Ile2) + AMP + diphosphate + H(+)</text>
        <dbReference type="Rhea" id="RHEA:43744"/>
        <dbReference type="Rhea" id="RHEA-COMP:10625"/>
        <dbReference type="Rhea" id="RHEA-COMP:10670"/>
        <dbReference type="ChEBI" id="CHEBI:15378"/>
        <dbReference type="ChEBI" id="CHEBI:30616"/>
        <dbReference type="ChEBI" id="CHEBI:32551"/>
        <dbReference type="ChEBI" id="CHEBI:33019"/>
        <dbReference type="ChEBI" id="CHEBI:82748"/>
        <dbReference type="ChEBI" id="CHEBI:83665"/>
        <dbReference type="ChEBI" id="CHEBI:456215"/>
        <dbReference type="EC" id="6.3.4.19"/>
    </reaction>
</comment>
<dbReference type="EC" id="6.3.4.19" evidence="8"/>
<evidence type="ECO:0000256" key="2">
    <source>
        <dbReference type="ARBA" id="ARBA00022490"/>
    </source>
</evidence>
<dbReference type="Pfam" id="PF01171">
    <property type="entry name" value="ATP_bind_3"/>
    <property type="match status" value="1"/>
</dbReference>
<dbReference type="AlphaFoldDB" id="A0A1H7AU14"/>
<evidence type="ECO:0000256" key="4">
    <source>
        <dbReference type="ARBA" id="ARBA00022694"/>
    </source>
</evidence>
<dbReference type="GO" id="GO:0005737">
    <property type="term" value="C:cytoplasm"/>
    <property type="evidence" value="ECO:0007669"/>
    <property type="project" value="UniProtKB-SubCell"/>
</dbReference>
<evidence type="ECO:0000256" key="1">
    <source>
        <dbReference type="ARBA" id="ARBA00004496"/>
    </source>
</evidence>
<dbReference type="CDD" id="cd01992">
    <property type="entry name" value="TilS_N"/>
    <property type="match status" value="1"/>
</dbReference>
<comment type="function">
    <text evidence="8">Ligates lysine onto the cytidine present at position 34 of the AUA codon-specific tRNA(Ile) that contains the anticodon CAU, in an ATP-dependent manner. Cytidine is converted to lysidine, thus changing the amino acid specificity of the tRNA from methionine to isoleucine.</text>
</comment>
<keyword evidence="4 8" id="KW-0819">tRNA processing</keyword>
<dbReference type="Proteomes" id="UP000199532">
    <property type="component" value="Unassembled WGS sequence"/>
</dbReference>
<keyword evidence="11" id="KW-1185">Reference proteome</keyword>
<dbReference type="SUPFAM" id="SSF56037">
    <property type="entry name" value="PheT/TilS domain"/>
    <property type="match status" value="1"/>
</dbReference>
<evidence type="ECO:0000313" key="10">
    <source>
        <dbReference type="EMBL" id="SEJ68446.1"/>
    </source>
</evidence>
<evidence type="ECO:0000256" key="3">
    <source>
        <dbReference type="ARBA" id="ARBA00022598"/>
    </source>
</evidence>
<gene>
    <name evidence="8" type="primary">tilS</name>
    <name evidence="10" type="ORF">SAMN04487995_5896</name>
</gene>
<organism evidence="10 11">
    <name type="scientific">Dyadobacter koreensis</name>
    <dbReference type="NCBI Taxonomy" id="408657"/>
    <lineage>
        <taxon>Bacteria</taxon>
        <taxon>Pseudomonadati</taxon>
        <taxon>Bacteroidota</taxon>
        <taxon>Cytophagia</taxon>
        <taxon>Cytophagales</taxon>
        <taxon>Spirosomataceae</taxon>
        <taxon>Dyadobacter</taxon>
    </lineage>
</organism>
<dbReference type="PANTHER" id="PTHR43033:SF1">
    <property type="entry name" value="TRNA(ILE)-LYSIDINE SYNTHASE-RELATED"/>
    <property type="match status" value="1"/>
</dbReference>
<dbReference type="EMBL" id="FNXY01000011">
    <property type="protein sequence ID" value="SEJ68446.1"/>
    <property type="molecule type" value="Genomic_DNA"/>
</dbReference>